<keyword evidence="2" id="KW-1185">Reference proteome</keyword>
<reference evidence="1" key="1">
    <citation type="submission" date="2022-03" db="EMBL/GenBank/DDBJ databases">
        <authorList>
            <person name="Tunstrom K."/>
        </authorList>
    </citation>
    <scope>NUCLEOTIDE SEQUENCE</scope>
</reference>
<accession>A0AAU9UKC1</accession>
<dbReference type="AlphaFoldDB" id="A0AAU9UKC1"/>
<sequence length="677" mass="78754">MQDHECNSYMQNKTILPSITRTTLEEILELLINSCDVNILTKTFSTLGVYLLSSETYYDRIIKYDPLYDKVTLILNCGSQAKITIALNFICALLYLNEDGQTRKKSLHIHAQNMIRISGCLTAMTNLFISFMLYQDTLKALCRSISEACRDSTTNQTCCSHLVPLCIRRCRAGSSDMFIVLQSLLSCNRNNVKLFYDNDGLTIFTRESLQHPFCLQLLNTVVENTTNENKDVLLKSSYLFDHLRSLQHIYGGSNPIGDWISIILFSYRKVFSKYSVVKNICLNEVEEIETNRYSKNVYSKKRLNETNELFRKILNELIGQQNADYKYYTNTKQNQNNNNNINIGKDHHDTIRVEKKNLKHILSKPVFTASHNDLSFSFLLKDRPLQNNFKDQRQQINRYDRKLTTQIDDINKNPLVFSHCNEPTRNISQHLEKANIATLTQEEDEDTEFSFAPPFVSTPKKCKDTFRSTSVSQSSLRSFIKLSRFKRKHEKQTRINTDKIMKRKLSECKQVQNKTIGSKFFDIINGSCTTLVKSFTCLKNIFRSKVPSTSRDEEIDISCTDKINLKSTNNSFTNYMRNRDALSYHRNNNRDETLLNTGFSIDDDKFHLQECNTCNDTITLQQKLKKDSNLQRTLKRLKLGINLYGCDFKKISKNMWPNEHYMTPSVLYNLYRKLIIK</sequence>
<comment type="caution">
    <text evidence="1">The sequence shown here is derived from an EMBL/GenBank/DDBJ whole genome shotgun (WGS) entry which is preliminary data.</text>
</comment>
<dbReference type="Proteomes" id="UP001153954">
    <property type="component" value="Unassembled WGS sequence"/>
</dbReference>
<name>A0AAU9UKC1_EUPED</name>
<evidence type="ECO:0000313" key="2">
    <source>
        <dbReference type="Proteomes" id="UP001153954"/>
    </source>
</evidence>
<organism evidence="1 2">
    <name type="scientific">Euphydryas editha</name>
    <name type="common">Edith's checkerspot</name>
    <dbReference type="NCBI Taxonomy" id="104508"/>
    <lineage>
        <taxon>Eukaryota</taxon>
        <taxon>Metazoa</taxon>
        <taxon>Ecdysozoa</taxon>
        <taxon>Arthropoda</taxon>
        <taxon>Hexapoda</taxon>
        <taxon>Insecta</taxon>
        <taxon>Pterygota</taxon>
        <taxon>Neoptera</taxon>
        <taxon>Endopterygota</taxon>
        <taxon>Lepidoptera</taxon>
        <taxon>Glossata</taxon>
        <taxon>Ditrysia</taxon>
        <taxon>Papilionoidea</taxon>
        <taxon>Nymphalidae</taxon>
        <taxon>Nymphalinae</taxon>
        <taxon>Euphydryas</taxon>
    </lineage>
</organism>
<protein>
    <submittedName>
        <fullName evidence="1">Uncharacterized protein</fullName>
    </submittedName>
</protein>
<evidence type="ECO:0000313" key="1">
    <source>
        <dbReference type="EMBL" id="CAH2099790.1"/>
    </source>
</evidence>
<gene>
    <name evidence="1" type="ORF">EEDITHA_LOCUS14721</name>
</gene>
<dbReference type="EMBL" id="CAKOGL010000022">
    <property type="protein sequence ID" value="CAH2099790.1"/>
    <property type="molecule type" value="Genomic_DNA"/>
</dbReference>
<proteinExistence type="predicted"/>